<dbReference type="InterPro" id="IPR005090">
    <property type="entry name" value="RepC_N"/>
</dbReference>
<dbReference type="EMBL" id="FNPF01000021">
    <property type="protein sequence ID" value="SDY84582.1"/>
    <property type="molecule type" value="Genomic_DNA"/>
</dbReference>
<evidence type="ECO:0000313" key="4">
    <source>
        <dbReference type="Proteomes" id="UP000199286"/>
    </source>
</evidence>
<dbReference type="Proteomes" id="UP000199286">
    <property type="component" value="Unassembled WGS sequence"/>
</dbReference>
<dbReference type="OrthoDB" id="7488837at2"/>
<dbReference type="Pfam" id="PF03428">
    <property type="entry name" value="RP-C"/>
    <property type="match status" value="1"/>
</dbReference>
<gene>
    <name evidence="3" type="ORF">SAMN05444340_12110</name>
</gene>
<feature type="domain" description="Plasmid replication protein C N-terminal" evidence="2">
    <location>
        <begin position="41"/>
        <end position="187"/>
    </location>
</feature>
<name>A0A1H3N6T2_9RHOB</name>
<reference evidence="3 4" key="1">
    <citation type="submission" date="2016-10" db="EMBL/GenBank/DDBJ databases">
        <authorList>
            <person name="de Groot N.N."/>
        </authorList>
    </citation>
    <scope>NUCLEOTIDE SEQUENCE [LARGE SCALE GENOMIC DNA]</scope>
    <source>
        <strain evidence="3 4">DSM 26880</strain>
    </source>
</reference>
<dbReference type="RefSeq" id="WP_089885666.1">
    <property type="nucleotide sequence ID" value="NZ_FNPF01000021.1"/>
</dbReference>
<sequence length="392" mass="43986">MTQTIDAILKSLGQPPSGPETCPEPRPGRAGGAAAENPVFRGLDRWQVLDLVAACRPRLKLSDAALDALRAHLSLLPRGPLDSSQLLMSFASIETVMDRSSMQCERRWRRAEVELERAGLITRKLSPNRRRFPIRDHRGKPTDGFGINLRPLFERVPELHQMRSDIKAQAAEVAALKTSIRARLHALKERFGDGVEWLLTFYESVTRLLRRKTVTRVELASVLNDIERLDQPDWARVKSPETGVSRSGQEHPEAGTMSAADGQTVRHIESEINYSKNAPSRTTTGQILARCASLKDLVPVKQYRGIEDVAHSVARALSMREGTILSAMKRMGVVATLQALDYLASRESQVRCPDAYLATLAQHPFPRFRQRRETFHVHRGEPLTSAKSWTRQ</sequence>
<keyword evidence="4" id="KW-1185">Reference proteome</keyword>
<dbReference type="AlphaFoldDB" id="A0A1H3N6T2"/>
<dbReference type="STRING" id="321339.SAMN05444340_12110"/>
<organism evidence="3 4">
    <name type="scientific">Citreimonas salinaria</name>
    <dbReference type="NCBI Taxonomy" id="321339"/>
    <lineage>
        <taxon>Bacteria</taxon>
        <taxon>Pseudomonadati</taxon>
        <taxon>Pseudomonadota</taxon>
        <taxon>Alphaproteobacteria</taxon>
        <taxon>Rhodobacterales</taxon>
        <taxon>Roseobacteraceae</taxon>
        <taxon>Citreimonas</taxon>
    </lineage>
</organism>
<evidence type="ECO:0000259" key="2">
    <source>
        <dbReference type="Pfam" id="PF03428"/>
    </source>
</evidence>
<evidence type="ECO:0000256" key="1">
    <source>
        <dbReference type="SAM" id="MobiDB-lite"/>
    </source>
</evidence>
<proteinExistence type="predicted"/>
<feature type="region of interest" description="Disordered" evidence="1">
    <location>
        <begin position="238"/>
        <end position="261"/>
    </location>
</feature>
<protein>
    <submittedName>
        <fullName evidence="3">Replication protein C C-terminal region</fullName>
    </submittedName>
</protein>
<accession>A0A1H3N6T2</accession>
<feature type="region of interest" description="Disordered" evidence="1">
    <location>
        <begin position="11"/>
        <end position="35"/>
    </location>
</feature>
<evidence type="ECO:0000313" key="3">
    <source>
        <dbReference type="EMBL" id="SDY84582.1"/>
    </source>
</evidence>
<feature type="compositionally biased region" description="Pro residues" evidence="1">
    <location>
        <begin position="16"/>
        <end position="25"/>
    </location>
</feature>